<dbReference type="SMART" id="SM00387">
    <property type="entry name" value="HATPase_c"/>
    <property type="match status" value="1"/>
</dbReference>
<evidence type="ECO:0000256" key="3">
    <source>
        <dbReference type="ARBA" id="ARBA00012438"/>
    </source>
</evidence>
<dbReference type="SMART" id="SM00388">
    <property type="entry name" value="HisKA"/>
    <property type="match status" value="1"/>
</dbReference>
<keyword evidence="21" id="KW-1185">Reference proteome</keyword>
<dbReference type="InterPro" id="IPR011006">
    <property type="entry name" value="CheY-like_superfamily"/>
</dbReference>
<feature type="transmembrane region" description="Helical" evidence="17">
    <location>
        <begin position="80"/>
        <end position="96"/>
    </location>
</feature>
<evidence type="ECO:0000256" key="12">
    <source>
        <dbReference type="ARBA" id="ARBA00023012"/>
    </source>
</evidence>
<evidence type="ECO:0000313" key="20">
    <source>
        <dbReference type="EMBL" id="BAE52819.1"/>
    </source>
</evidence>
<dbReference type="CDD" id="cd00082">
    <property type="entry name" value="HisKA"/>
    <property type="match status" value="1"/>
</dbReference>
<dbReference type="InterPro" id="IPR004358">
    <property type="entry name" value="Sig_transdc_His_kin-like_C"/>
</dbReference>
<dbReference type="FunFam" id="1.10.287.130:FF:000002">
    <property type="entry name" value="Two-component osmosensing histidine kinase"/>
    <property type="match status" value="1"/>
</dbReference>
<dbReference type="GO" id="GO:0005886">
    <property type="term" value="C:plasma membrane"/>
    <property type="evidence" value="ECO:0007669"/>
    <property type="project" value="UniProtKB-SubCell"/>
</dbReference>
<evidence type="ECO:0000256" key="13">
    <source>
        <dbReference type="ARBA" id="ARBA00023136"/>
    </source>
</evidence>
<feature type="transmembrane region" description="Helical" evidence="17">
    <location>
        <begin position="6"/>
        <end position="22"/>
    </location>
</feature>
<dbReference type="GO" id="GO:0005524">
    <property type="term" value="F:ATP binding"/>
    <property type="evidence" value="ECO:0007669"/>
    <property type="project" value="UniProtKB-KW"/>
</dbReference>
<dbReference type="PRINTS" id="PR00344">
    <property type="entry name" value="BCTRLSENSOR"/>
</dbReference>
<feature type="domain" description="Histidine kinase" evidence="18">
    <location>
        <begin position="170"/>
        <end position="389"/>
    </location>
</feature>
<dbReference type="EMBL" id="AP007255">
    <property type="protein sequence ID" value="BAE52819.1"/>
    <property type="molecule type" value="Genomic_DNA"/>
</dbReference>
<dbReference type="Gene3D" id="1.10.287.130">
    <property type="match status" value="1"/>
</dbReference>
<comment type="subunit">
    <text evidence="14">At low DSF concentrations, interacts with RpfF.</text>
</comment>
<dbReference type="Gene3D" id="1.20.120.160">
    <property type="entry name" value="HPT domain"/>
    <property type="match status" value="1"/>
</dbReference>
<dbReference type="AlphaFoldDB" id="Q2W006"/>
<evidence type="ECO:0000256" key="7">
    <source>
        <dbReference type="ARBA" id="ARBA00022692"/>
    </source>
</evidence>
<dbReference type="Pfam" id="PF00512">
    <property type="entry name" value="HisKA"/>
    <property type="match status" value="1"/>
</dbReference>
<evidence type="ECO:0000256" key="10">
    <source>
        <dbReference type="ARBA" id="ARBA00022840"/>
    </source>
</evidence>
<comment type="catalytic activity">
    <reaction evidence="1">
        <text>ATP + protein L-histidine = ADP + protein N-phospho-L-histidine.</text>
        <dbReference type="EC" id="2.7.13.3"/>
    </reaction>
</comment>
<evidence type="ECO:0000256" key="5">
    <source>
        <dbReference type="ARBA" id="ARBA00022553"/>
    </source>
</evidence>
<keyword evidence="6" id="KW-0808">Transferase</keyword>
<dbReference type="FunFam" id="3.30.565.10:FF:000010">
    <property type="entry name" value="Sensor histidine kinase RcsC"/>
    <property type="match status" value="1"/>
</dbReference>
<feature type="domain" description="Response regulatory" evidence="19">
    <location>
        <begin position="410"/>
        <end position="527"/>
    </location>
</feature>
<dbReference type="GO" id="GO:0000155">
    <property type="term" value="F:phosphorelay sensor kinase activity"/>
    <property type="evidence" value="ECO:0007669"/>
    <property type="project" value="InterPro"/>
</dbReference>
<keyword evidence="5 16" id="KW-0597">Phosphoprotein</keyword>
<sequence length="658" mass="70092">MFFLTVRLAIAIVLAVGLAALARARTSRMIIAVTHLHLYTFFFLNALVFAHPLLDRHGGMFFPLIAMSMFMFAPGPLRRVALLCAVGPLVSLLAWAELREVPESPADMAIITLMTGVAYLVGATARIQFERMGRRQFLLVEGERQARITLLDAKEAAEAGTRAKSEFLAVMSHEIRTPMNGILGMVRLLLDRPLEAEDRERLEMVHHSAELLLGILDNILDLSKVEAGRMEFERSPFSPARTLAGIQTLLSARAREKGLELSHAIGPEVPEWVEGDGGRLRQILLNLAGNALKFTDSGHVLIRVGLAGDGSGRLEFSVTDTGIGLGEAEIGRLFHAFAQADSSITRRFGGTGLGLAICRRLVEAQGGEIGVESRPGVGSRFWFRLALPAGRAPALGAVDARGEVVLPPLSVLVAEDNPINQKVALGFLTQAGHRVTVAANGAEALALARDGGFDVVLMDMQMPVMDGLEAVSRIRALPAPAGDVPVIALTANAMRGDAERCREAGMNAHVAKPVDPAILFRVIGDVLAGGPVGATPAAGQTAPFAELSAYLGPEGMTSLVSAFLTHAEAACRILAEETGDLLRLHMAAHDLKSMAGTAGCASLADLAAAIEVAARDGRADEVRRHIQPLGEVWSATRATLEQRFGRAQELADSTVPAR</sequence>
<accession>Q2W006</accession>
<dbReference type="CDD" id="cd17546">
    <property type="entry name" value="REC_hyHK_CKI1_RcsC-like"/>
    <property type="match status" value="1"/>
</dbReference>
<keyword evidence="11 17" id="KW-1133">Transmembrane helix</keyword>
<dbReference type="KEGG" id="mag:amb4015"/>
<dbReference type="Pfam" id="PF02518">
    <property type="entry name" value="HATPase_c"/>
    <property type="match status" value="1"/>
</dbReference>
<keyword evidence="4" id="KW-1003">Cell membrane</keyword>
<dbReference type="PROSITE" id="PS50110">
    <property type="entry name" value="RESPONSE_REGULATORY"/>
    <property type="match status" value="1"/>
</dbReference>
<dbReference type="PANTHER" id="PTHR45339:SF1">
    <property type="entry name" value="HYBRID SIGNAL TRANSDUCTION HISTIDINE KINASE J"/>
    <property type="match status" value="1"/>
</dbReference>
<evidence type="ECO:0000256" key="15">
    <source>
        <dbReference type="ARBA" id="ARBA00068150"/>
    </source>
</evidence>
<dbReference type="InterPro" id="IPR036890">
    <property type="entry name" value="HATPase_C_sf"/>
</dbReference>
<keyword evidence="12" id="KW-0902">Two-component regulatory system</keyword>
<feature type="transmembrane region" description="Helical" evidence="17">
    <location>
        <begin position="108"/>
        <end position="129"/>
    </location>
</feature>
<dbReference type="SMART" id="SM00448">
    <property type="entry name" value="REC"/>
    <property type="match status" value="1"/>
</dbReference>
<evidence type="ECO:0000256" key="2">
    <source>
        <dbReference type="ARBA" id="ARBA00004651"/>
    </source>
</evidence>
<dbReference type="Pfam" id="PF00072">
    <property type="entry name" value="Response_reg"/>
    <property type="match status" value="1"/>
</dbReference>
<dbReference type="EC" id="2.7.13.3" evidence="3"/>
<evidence type="ECO:0000256" key="11">
    <source>
        <dbReference type="ARBA" id="ARBA00022989"/>
    </source>
</evidence>
<dbReference type="CDD" id="cd16922">
    <property type="entry name" value="HATPase_EvgS-ArcB-TorS-like"/>
    <property type="match status" value="1"/>
</dbReference>
<feature type="transmembrane region" description="Helical" evidence="17">
    <location>
        <begin position="29"/>
        <end position="50"/>
    </location>
</feature>
<proteinExistence type="predicted"/>
<evidence type="ECO:0000259" key="18">
    <source>
        <dbReference type="PROSITE" id="PS50109"/>
    </source>
</evidence>
<dbReference type="STRING" id="342108.amb4015"/>
<evidence type="ECO:0000256" key="4">
    <source>
        <dbReference type="ARBA" id="ARBA00022475"/>
    </source>
</evidence>
<dbReference type="PANTHER" id="PTHR45339">
    <property type="entry name" value="HYBRID SIGNAL TRANSDUCTION HISTIDINE KINASE J"/>
    <property type="match status" value="1"/>
</dbReference>
<dbReference type="Gene3D" id="3.30.565.10">
    <property type="entry name" value="Histidine kinase-like ATPase, C-terminal domain"/>
    <property type="match status" value="1"/>
</dbReference>
<organism evidence="20 21">
    <name type="scientific">Paramagnetospirillum magneticum (strain ATCC 700264 / AMB-1)</name>
    <name type="common">Magnetospirillum magneticum</name>
    <dbReference type="NCBI Taxonomy" id="342108"/>
    <lineage>
        <taxon>Bacteria</taxon>
        <taxon>Pseudomonadati</taxon>
        <taxon>Pseudomonadota</taxon>
        <taxon>Alphaproteobacteria</taxon>
        <taxon>Rhodospirillales</taxon>
        <taxon>Magnetospirillaceae</taxon>
        <taxon>Paramagnetospirillum</taxon>
    </lineage>
</organism>
<dbReference type="Proteomes" id="UP000007058">
    <property type="component" value="Chromosome"/>
</dbReference>
<dbReference type="SUPFAM" id="SSF55874">
    <property type="entry name" value="ATPase domain of HSP90 chaperone/DNA topoisomerase II/histidine kinase"/>
    <property type="match status" value="1"/>
</dbReference>
<keyword evidence="13 17" id="KW-0472">Membrane</keyword>
<reference evidence="20 21" key="1">
    <citation type="journal article" date="2005" name="DNA Res.">
        <title>Complete genome sequence of the facultative anaerobic magnetotactic bacterium Magnetospirillum sp. strain AMB-1.</title>
        <authorList>
            <person name="Matsunaga T."/>
            <person name="Okamura Y."/>
            <person name="Fukuda Y."/>
            <person name="Wahyudi A.T."/>
            <person name="Murase Y."/>
            <person name="Takeyama H."/>
        </authorList>
    </citation>
    <scope>NUCLEOTIDE SEQUENCE [LARGE SCALE GENOMIC DNA]</scope>
    <source>
        <strain evidence="21">ATCC 700264 / AMB-1</strain>
    </source>
</reference>
<dbReference type="Gene3D" id="3.40.50.2300">
    <property type="match status" value="1"/>
</dbReference>
<feature type="modified residue" description="4-aspartylphosphate" evidence="16">
    <location>
        <position position="459"/>
    </location>
</feature>
<dbReference type="SUPFAM" id="SSF47384">
    <property type="entry name" value="Homodimeric domain of signal transducing histidine kinase"/>
    <property type="match status" value="1"/>
</dbReference>
<comment type="subcellular location">
    <subcellularLocation>
        <location evidence="2">Cell membrane</location>
        <topology evidence="2">Multi-pass membrane protein</topology>
    </subcellularLocation>
</comment>
<evidence type="ECO:0000256" key="8">
    <source>
        <dbReference type="ARBA" id="ARBA00022741"/>
    </source>
</evidence>
<protein>
    <recommendedName>
        <fullName evidence="15">Sensory/regulatory protein RpfC</fullName>
        <ecNumber evidence="3">2.7.13.3</ecNumber>
    </recommendedName>
</protein>
<evidence type="ECO:0000256" key="17">
    <source>
        <dbReference type="SAM" id="Phobius"/>
    </source>
</evidence>
<gene>
    <name evidence="20" type="ordered locus">amb4015</name>
</gene>
<name>Q2W006_PARM1</name>
<evidence type="ECO:0000259" key="19">
    <source>
        <dbReference type="PROSITE" id="PS50110"/>
    </source>
</evidence>
<dbReference type="InterPro" id="IPR036097">
    <property type="entry name" value="HisK_dim/P_sf"/>
</dbReference>
<dbReference type="PROSITE" id="PS50109">
    <property type="entry name" value="HIS_KIN"/>
    <property type="match status" value="1"/>
</dbReference>
<evidence type="ECO:0000256" key="16">
    <source>
        <dbReference type="PROSITE-ProRule" id="PRU00169"/>
    </source>
</evidence>
<keyword evidence="10" id="KW-0067">ATP-binding</keyword>
<keyword evidence="9 20" id="KW-0418">Kinase</keyword>
<evidence type="ECO:0000313" key="21">
    <source>
        <dbReference type="Proteomes" id="UP000007058"/>
    </source>
</evidence>
<evidence type="ECO:0000256" key="6">
    <source>
        <dbReference type="ARBA" id="ARBA00022679"/>
    </source>
</evidence>
<dbReference type="SUPFAM" id="SSF47226">
    <property type="entry name" value="Histidine-containing phosphotransfer domain, HPT domain"/>
    <property type="match status" value="1"/>
</dbReference>
<keyword evidence="7 17" id="KW-0812">Transmembrane</keyword>
<dbReference type="HOGENOM" id="CLU_000445_114_75_5"/>
<keyword evidence="8" id="KW-0547">Nucleotide-binding</keyword>
<dbReference type="SUPFAM" id="SSF52172">
    <property type="entry name" value="CheY-like"/>
    <property type="match status" value="1"/>
</dbReference>
<evidence type="ECO:0000256" key="1">
    <source>
        <dbReference type="ARBA" id="ARBA00000085"/>
    </source>
</evidence>
<dbReference type="InterPro" id="IPR003594">
    <property type="entry name" value="HATPase_dom"/>
</dbReference>
<dbReference type="InterPro" id="IPR005467">
    <property type="entry name" value="His_kinase_dom"/>
</dbReference>
<dbReference type="InterPro" id="IPR001789">
    <property type="entry name" value="Sig_transdc_resp-reg_receiver"/>
</dbReference>
<dbReference type="InterPro" id="IPR036641">
    <property type="entry name" value="HPT_dom_sf"/>
</dbReference>
<evidence type="ECO:0000256" key="14">
    <source>
        <dbReference type="ARBA" id="ARBA00064003"/>
    </source>
</evidence>
<dbReference type="InterPro" id="IPR003661">
    <property type="entry name" value="HisK_dim/P_dom"/>
</dbReference>
<evidence type="ECO:0000256" key="9">
    <source>
        <dbReference type="ARBA" id="ARBA00022777"/>
    </source>
</evidence>